<comment type="caution">
    <text evidence="3">The sequence shown here is derived from an EMBL/GenBank/DDBJ whole genome shotgun (WGS) entry which is preliminary data.</text>
</comment>
<evidence type="ECO:0008006" key="5">
    <source>
        <dbReference type="Google" id="ProtNLM"/>
    </source>
</evidence>
<proteinExistence type="predicted"/>
<dbReference type="InterPro" id="IPR024414">
    <property type="entry name" value="Uncharacterised_PrgI"/>
</dbReference>
<keyword evidence="2" id="KW-1133">Transmembrane helix</keyword>
<evidence type="ECO:0000313" key="3">
    <source>
        <dbReference type="EMBL" id="GID10228.1"/>
    </source>
</evidence>
<keyword evidence="2" id="KW-0812">Transmembrane</keyword>
<dbReference type="Pfam" id="PF12666">
    <property type="entry name" value="PrgI"/>
    <property type="match status" value="1"/>
</dbReference>
<name>A0A8J3J6E2_9ACTN</name>
<dbReference type="EMBL" id="BOMB01000006">
    <property type="protein sequence ID" value="GID10228.1"/>
    <property type="molecule type" value="Genomic_DNA"/>
</dbReference>
<keyword evidence="2" id="KW-0472">Membrane</keyword>
<organism evidence="3 4">
    <name type="scientific">Actinocatenispora rupis</name>
    <dbReference type="NCBI Taxonomy" id="519421"/>
    <lineage>
        <taxon>Bacteria</taxon>
        <taxon>Bacillati</taxon>
        <taxon>Actinomycetota</taxon>
        <taxon>Actinomycetes</taxon>
        <taxon>Micromonosporales</taxon>
        <taxon>Micromonosporaceae</taxon>
        <taxon>Actinocatenispora</taxon>
    </lineage>
</organism>
<protein>
    <recommendedName>
        <fullName evidence="5">PrgI family protein</fullName>
    </recommendedName>
</protein>
<dbReference type="RefSeq" id="WP_203655434.1">
    <property type="nucleotide sequence ID" value="NZ_BAAAZM010000002.1"/>
</dbReference>
<sequence>MTNHDEDGLRAQVPADIDTPDTIAYGLTFRQLAIIGGAALAGWVGWRLLSGLIPGIVLLCAAVPLAAVTVAVALGRRDGLPLDRWLLAAISARRAPSRLASQPAEPATLPGWAPPVPSGLPTPGLLRLPADAIAADGTLALGDGRHVALVACSTVNASLRTEAEQAALIDAFGRWLNSLAEPVQIVATAQPVDLHQKARRLQETAAGLPDPALEAAALDHAAWLAELAEERHPLRRTSTIVCWAGTGRDAARTGQRTTRSLAGLGVAARVLDAPTVSGCLAAAVDPYTPPADTRRAAADTPVRARPPAAVDHHLEDSP</sequence>
<feature type="transmembrane region" description="Helical" evidence="2">
    <location>
        <begin position="52"/>
        <end position="74"/>
    </location>
</feature>
<reference evidence="3" key="1">
    <citation type="submission" date="2021-01" db="EMBL/GenBank/DDBJ databases">
        <title>Whole genome shotgun sequence of Actinocatenispora rupis NBRC 107355.</title>
        <authorList>
            <person name="Komaki H."/>
            <person name="Tamura T."/>
        </authorList>
    </citation>
    <scope>NUCLEOTIDE SEQUENCE</scope>
    <source>
        <strain evidence="3">NBRC 107355</strain>
    </source>
</reference>
<keyword evidence="4" id="KW-1185">Reference proteome</keyword>
<feature type="transmembrane region" description="Helical" evidence="2">
    <location>
        <begin position="27"/>
        <end position="46"/>
    </location>
</feature>
<gene>
    <name evidence="3" type="ORF">Aru02nite_11170</name>
</gene>
<feature type="region of interest" description="Disordered" evidence="1">
    <location>
        <begin position="285"/>
        <end position="318"/>
    </location>
</feature>
<evidence type="ECO:0000313" key="4">
    <source>
        <dbReference type="Proteomes" id="UP000612808"/>
    </source>
</evidence>
<dbReference type="Proteomes" id="UP000612808">
    <property type="component" value="Unassembled WGS sequence"/>
</dbReference>
<evidence type="ECO:0000256" key="1">
    <source>
        <dbReference type="SAM" id="MobiDB-lite"/>
    </source>
</evidence>
<accession>A0A8J3J6E2</accession>
<evidence type="ECO:0000256" key="2">
    <source>
        <dbReference type="SAM" id="Phobius"/>
    </source>
</evidence>
<dbReference type="AlphaFoldDB" id="A0A8J3J6E2"/>